<keyword evidence="4 7" id="KW-0812">Transmembrane</keyword>
<dbReference type="InterPro" id="IPR050366">
    <property type="entry name" value="BP-dependent_transpt_permease"/>
</dbReference>
<dbReference type="CDD" id="cd06261">
    <property type="entry name" value="TM_PBP2"/>
    <property type="match status" value="1"/>
</dbReference>
<evidence type="ECO:0000256" key="3">
    <source>
        <dbReference type="ARBA" id="ARBA00022475"/>
    </source>
</evidence>
<feature type="transmembrane region" description="Helical" evidence="7">
    <location>
        <begin position="96"/>
        <end position="119"/>
    </location>
</feature>
<evidence type="ECO:0000256" key="4">
    <source>
        <dbReference type="ARBA" id="ARBA00022692"/>
    </source>
</evidence>
<evidence type="ECO:0000313" key="9">
    <source>
        <dbReference type="EMBL" id="PZF98034.1"/>
    </source>
</evidence>
<dbReference type="PANTHER" id="PTHR43386:SF1">
    <property type="entry name" value="D,D-DIPEPTIDE TRANSPORT SYSTEM PERMEASE PROTEIN DDPC-RELATED"/>
    <property type="match status" value="1"/>
</dbReference>
<evidence type="ECO:0000313" key="10">
    <source>
        <dbReference type="Proteomes" id="UP000248627"/>
    </source>
</evidence>
<keyword evidence="6 7" id="KW-0472">Membrane</keyword>
<evidence type="ECO:0000256" key="2">
    <source>
        <dbReference type="ARBA" id="ARBA00022448"/>
    </source>
</evidence>
<proteinExistence type="inferred from homology"/>
<evidence type="ECO:0000256" key="1">
    <source>
        <dbReference type="ARBA" id="ARBA00004651"/>
    </source>
</evidence>
<protein>
    <submittedName>
        <fullName evidence="9">ABC transporter permease</fullName>
    </submittedName>
</protein>
<evidence type="ECO:0000259" key="8">
    <source>
        <dbReference type="PROSITE" id="PS50928"/>
    </source>
</evidence>
<comment type="subcellular location">
    <subcellularLocation>
        <location evidence="1 7">Cell membrane</location>
        <topology evidence="1 7">Multi-pass membrane protein</topology>
    </subcellularLocation>
</comment>
<keyword evidence="10" id="KW-1185">Reference proteome</keyword>
<sequence length="292" mass="31030">MMTHAAPVRVGPEAVPNRQRHWFAAFLRTRREASAGILLLVTLVVLSMTVHLWADYTPSEVAGAPFSPPSAQHLLGTDDLGRDYLVRLMTAGQTSLGIAFFAAALALLVGSAIGIAAGLRGGWLDSWLMAGIDLVLSFPSLLLALSAVTVFNPTKTILVLVLALIAVPQFARVVRAKCLELREREFVLSARVSGVPDPVIAVKHLLPNVLPLMTVQFANTAAIAILIESSLSYLGLGVQPPDPSWGNMIYAAQSYMIECPWLPLGPAGALLLASFAWGLIGEGFSGGSRSLI</sequence>
<dbReference type="SUPFAM" id="SSF161098">
    <property type="entry name" value="MetI-like"/>
    <property type="match status" value="1"/>
</dbReference>
<feature type="transmembrane region" description="Helical" evidence="7">
    <location>
        <begin position="261"/>
        <end position="280"/>
    </location>
</feature>
<dbReference type="InterPro" id="IPR035906">
    <property type="entry name" value="MetI-like_sf"/>
</dbReference>
<keyword evidence="5 7" id="KW-1133">Transmembrane helix</keyword>
<dbReference type="GO" id="GO:0055085">
    <property type="term" value="P:transmembrane transport"/>
    <property type="evidence" value="ECO:0007669"/>
    <property type="project" value="InterPro"/>
</dbReference>
<dbReference type="Pfam" id="PF00528">
    <property type="entry name" value="BPD_transp_1"/>
    <property type="match status" value="1"/>
</dbReference>
<feature type="transmembrane region" description="Helical" evidence="7">
    <location>
        <begin position="157"/>
        <end position="174"/>
    </location>
</feature>
<feature type="transmembrane region" description="Helical" evidence="7">
    <location>
        <begin position="131"/>
        <end position="151"/>
    </location>
</feature>
<dbReference type="PANTHER" id="PTHR43386">
    <property type="entry name" value="OLIGOPEPTIDE TRANSPORT SYSTEM PERMEASE PROTEIN APPC"/>
    <property type="match status" value="1"/>
</dbReference>
<name>A0A2W2CXI2_9ACTN</name>
<dbReference type="PROSITE" id="PS50928">
    <property type="entry name" value="ABC_TM1"/>
    <property type="match status" value="1"/>
</dbReference>
<accession>A0A2W2CXI2</accession>
<comment type="similarity">
    <text evidence="7">Belongs to the binding-protein-dependent transport system permease family.</text>
</comment>
<reference evidence="9 10" key="1">
    <citation type="submission" date="2018-01" db="EMBL/GenBank/DDBJ databases">
        <title>Draft genome sequence of Jishengella endophytica.</title>
        <authorList>
            <person name="Sahin N."/>
            <person name="Ay H."/>
            <person name="Saygin H."/>
        </authorList>
    </citation>
    <scope>NUCLEOTIDE SEQUENCE [LARGE SCALE GENOMIC DNA]</scope>
    <source>
        <strain evidence="9 10">DSM 45430</strain>
    </source>
</reference>
<gene>
    <name evidence="9" type="ORF">C1I93_10090</name>
</gene>
<evidence type="ECO:0000256" key="5">
    <source>
        <dbReference type="ARBA" id="ARBA00022989"/>
    </source>
</evidence>
<feature type="domain" description="ABC transmembrane type-1" evidence="8">
    <location>
        <begin position="92"/>
        <end position="281"/>
    </location>
</feature>
<keyword evidence="2 7" id="KW-0813">Transport</keyword>
<evidence type="ECO:0000256" key="7">
    <source>
        <dbReference type="RuleBase" id="RU363032"/>
    </source>
</evidence>
<dbReference type="GO" id="GO:0005886">
    <property type="term" value="C:plasma membrane"/>
    <property type="evidence" value="ECO:0007669"/>
    <property type="project" value="UniProtKB-SubCell"/>
</dbReference>
<dbReference type="InterPro" id="IPR000515">
    <property type="entry name" value="MetI-like"/>
</dbReference>
<dbReference type="Proteomes" id="UP000248627">
    <property type="component" value="Unassembled WGS sequence"/>
</dbReference>
<dbReference type="EMBL" id="POTX01000048">
    <property type="protein sequence ID" value="PZF98034.1"/>
    <property type="molecule type" value="Genomic_DNA"/>
</dbReference>
<comment type="caution">
    <text evidence="9">The sequence shown here is derived from an EMBL/GenBank/DDBJ whole genome shotgun (WGS) entry which is preliminary data.</text>
</comment>
<feature type="transmembrane region" description="Helical" evidence="7">
    <location>
        <begin position="35"/>
        <end position="54"/>
    </location>
</feature>
<evidence type="ECO:0000256" key="6">
    <source>
        <dbReference type="ARBA" id="ARBA00023136"/>
    </source>
</evidence>
<keyword evidence="3" id="KW-1003">Cell membrane</keyword>
<organism evidence="9 10">
    <name type="scientific">Micromonospora endophytica</name>
    <dbReference type="NCBI Taxonomy" id="515350"/>
    <lineage>
        <taxon>Bacteria</taxon>
        <taxon>Bacillati</taxon>
        <taxon>Actinomycetota</taxon>
        <taxon>Actinomycetes</taxon>
        <taxon>Micromonosporales</taxon>
        <taxon>Micromonosporaceae</taxon>
        <taxon>Micromonospora</taxon>
    </lineage>
</organism>
<dbReference type="Gene3D" id="1.10.3720.10">
    <property type="entry name" value="MetI-like"/>
    <property type="match status" value="1"/>
</dbReference>
<dbReference type="OrthoDB" id="8906042at2"/>
<dbReference type="AlphaFoldDB" id="A0A2W2CXI2"/>